<evidence type="ECO:0000256" key="7">
    <source>
        <dbReference type="ARBA" id="ARBA00022777"/>
    </source>
</evidence>
<evidence type="ECO:0000256" key="5">
    <source>
        <dbReference type="ARBA" id="ARBA00022679"/>
    </source>
</evidence>
<dbReference type="InterPro" id="IPR005467">
    <property type="entry name" value="His_kinase_dom"/>
</dbReference>
<dbReference type="CDD" id="cd00082">
    <property type="entry name" value="HisKA"/>
    <property type="match status" value="1"/>
</dbReference>
<dbReference type="SUPFAM" id="SSF52172">
    <property type="entry name" value="CheY-like"/>
    <property type="match status" value="1"/>
</dbReference>
<keyword evidence="4 11" id="KW-0597">Phosphoprotein</keyword>
<dbReference type="InterPro" id="IPR036097">
    <property type="entry name" value="HisK_dim/P_sf"/>
</dbReference>
<dbReference type="InterPro" id="IPR001789">
    <property type="entry name" value="Sig_transdc_resp-reg_receiver"/>
</dbReference>
<keyword evidence="5 16" id="KW-0808">Transferase</keyword>
<dbReference type="PANTHER" id="PTHR43047">
    <property type="entry name" value="TWO-COMPONENT HISTIDINE PROTEIN KINASE"/>
    <property type="match status" value="1"/>
</dbReference>
<keyword evidence="8" id="KW-0067">ATP-binding</keyword>
<name>A0A1V4INY2_9CLOT</name>
<dbReference type="InterPro" id="IPR003661">
    <property type="entry name" value="HisK_dim/P_dom"/>
</dbReference>
<dbReference type="InterPro" id="IPR004358">
    <property type="entry name" value="Sig_transdc_His_kin-like_C"/>
</dbReference>
<dbReference type="GO" id="GO:0005524">
    <property type="term" value="F:ATP binding"/>
    <property type="evidence" value="ECO:0007669"/>
    <property type="project" value="UniProtKB-KW"/>
</dbReference>
<evidence type="ECO:0000256" key="3">
    <source>
        <dbReference type="ARBA" id="ARBA00018672"/>
    </source>
</evidence>
<dbReference type="EMBL" id="MZGT01000030">
    <property type="protein sequence ID" value="OPJ61505.1"/>
    <property type="molecule type" value="Genomic_DNA"/>
</dbReference>
<dbReference type="GO" id="GO:0005886">
    <property type="term" value="C:plasma membrane"/>
    <property type="evidence" value="ECO:0007669"/>
    <property type="project" value="TreeGrafter"/>
</dbReference>
<comment type="catalytic activity">
    <reaction evidence="1">
        <text>ATP + protein L-histidine = ADP + protein N-phospho-L-histidine.</text>
        <dbReference type="EC" id="2.7.13.3"/>
    </reaction>
</comment>
<feature type="coiled-coil region" evidence="12">
    <location>
        <begin position="130"/>
        <end position="210"/>
    </location>
</feature>
<evidence type="ECO:0000259" key="13">
    <source>
        <dbReference type="PROSITE" id="PS50109"/>
    </source>
</evidence>
<dbReference type="PRINTS" id="PR00344">
    <property type="entry name" value="BCTRLSENSOR"/>
</dbReference>
<dbReference type="InterPro" id="IPR011006">
    <property type="entry name" value="CheY-like_superfamily"/>
</dbReference>
<dbReference type="FunFam" id="3.30.565.10:FF:000037">
    <property type="entry name" value="Hybrid sensor histidine kinase/response regulator"/>
    <property type="match status" value="1"/>
</dbReference>
<dbReference type="NCBIfam" id="TIGR00229">
    <property type="entry name" value="sensory_box"/>
    <property type="match status" value="1"/>
</dbReference>
<dbReference type="CDD" id="cd16922">
    <property type="entry name" value="HATPase_EvgS-ArcB-TorS-like"/>
    <property type="match status" value="1"/>
</dbReference>
<dbReference type="Gene3D" id="3.40.50.2300">
    <property type="match status" value="1"/>
</dbReference>
<dbReference type="GO" id="GO:0009927">
    <property type="term" value="F:histidine phosphotransfer kinase activity"/>
    <property type="evidence" value="ECO:0007669"/>
    <property type="project" value="TreeGrafter"/>
</dbReference>
<keyword evidence="7 16" id="KW-0418">Kinase</keyword>
<dbReference type="Pfam" id="PF13188">
    <property type="entry name" value="PAS_8"/>
    <property type="match status" value="1"/>
</dbReference>
<dbReference type="RefSeq" id="WP_079440106.1">
    <property type="nucleotide sequence ID" value="NZ_MZGT01000030.1"/>
</dbReference>
<dbReference type="SUPFAM" id="SSF47384">
    <property type="entry name" value="Homodimeric domain of signal transducing histidine kinase"/>
    <property type="match status" value="1"/>
</dbReference>
<feature type="domain" description="Histidine kinase" evidence="13">
    <location>
        <begin position="358"/>
        <end position="581"/>
    </location>
</feature>
<dbReference type="Gene3D" id="1.10.287.130">
    <property type="match status" value="1"/>
</dbReference>
<evidence type="ECO:0000256" key="10">
    <source>
        <dbReference type="ARBA" id="ARBA00024867"/>
    </source>
</evidence>
<evidence type="ECO:0000313" key="16">
    <source>
        <dbReference type="EMBL" id="OPJ61505.1"/>
    </source>
</evidence>
<sequence length="612" mass="71240">MEDMQLLLNNANIFIFSDCVKNFEALTKILKQKSYNNIKNTSNYDLAVNYVKENIQDIILIDISENDKIGYKICKILKTDKELREIPIIFICSKENNDKEELFSVGGVDYICSCFNELEVVVKIEMHLKLRFMELQLEKIKNENSNSISELQRTNEELINLNKVLKKEVREKNQQFEEIALELKEFNVVLEEEITERTKTEEALKESERQFRYSLEEAPLPIMLYTEDGNIKTINRTWVEITGYTIKDMSTISKWAEVSEIFKLDLADNNIKKLSTSKKRQNDGEYIVKTRKSNIRFWNFYSAYIGELQDGHKLFMRVAIDITERKNIEELRRSVEDERKKLYEIKEYDRIKTEFFSNISHELRTPINLIFSALQMHDLKLKKCSFPDESIDKYKYTKIMKQNCYRLLRLINNIIDITKIDSGYFDICEQNVDIISLIENIVISVADYVESKGLSLIFDTDVEEKVIACDLEKIERIILNLLSNAVKFTPNGGTILVNVQDIGENISICIKDTGRGIPKDKLNTIFERFMQVDKSLTRDHEGSGIGLSLVKSLVELQGGTISVKSHINEGTEFIIQIPCKLVDEVEEEFSFCDSIGKNYIEKINIEFSDIYK</sequence>
<feature type="modified residue" description="4-aspartylphosphate" evidence="11">
    <location>
        <position position="62"/>
    </location>
</feature>
<accession>A0A1V4INY2</accession>
<keyword evidence="6" id="KW-0547">Nucleotide-binding</keyword>
<dbReference type="SUPFAM" id="SSF55785">
    <property type="entry name" value="PYP-like sensor domain (PAS domain)"/>
    <property type="match status" value="1"/>
</dbReference>
<gene>
    <name evidence="16" type="primary">tmoS_1</name>
    <name evidence="16" type="ORF">CLCHR_24850</name>
</gene>
<evidence type="ECO:0000256" key="1">
    <source>
        <dbReference type="ARBA" id="ARBA00000085"/>
    </source>
</evidence>
<evidence type="ECO:0000313" key="17">
    <source>
        <dbReference type="Proteomes" id="UP000191056"/>
    </source>
</evidence>
<protein>
    <recommendedName>
        <fullName evidence="3">Stage 0 sporulation protein A homolog</fullName>
        <ecNumber evidence="2">2.7.13.3</ecNumber>
    </recommendedName>
</protein>
<evidence type="ECO:0000259" key="15">
    <source>
        <dbReference type="PROSITE" id="PS50112"/>
    </source>
</evidence>
<dbReference type="PANTHER" id="PTHR43047:SF72">
    <property type="entry name" value="OSMOSENSING HISTIDINE PROTEIN KINASE SLN1"/>
    <property type="match status" value="1"/>
</dbReference>
<dbReference type="SMART" id="SM00388">
    <property type="entry name" value="HisKA"/>
    <property type="match status" value="1"/>
</dbReference>
<proteinExistence type="predicted"/>
<dbReference type="PROSITE" id="PS50109">
    <property type="entry name" value="HIS_KIN"/>
    <property type="match status" value="1"/>
</dbReference>
<keyword evidence="9" id="KW-0902">Two-component regulatory system</keyword>
<feature type="domain" description="Response regulatory" evidence="14">
    <location>
        <begin position="12"/>
        <end position="128"/>
    </location>
</feature>
<dbReference type="EC" id="2.7.13.3" evidence="2"/>
<reference evidence="16 17" key="1">
    <citation type="submission" date="2017-03" db="EMBL/GenBank/DDBJ databases">
        <title>Genome sequence of Clostridium chromiireducens DSM 23318.</title>
        <authorList>
            <person name="Poehlein A."/>
            <person name="Daniel R."/>
        </authorList>
    </citation>
    <scope>NUCLEOTIDE SEQUENCE [LARGE SCALE GENOMIC DNA]</scope>
    <source>
        <strain evidence="16 17">DSM 23318</strain>
    </source>
</reference>
<feature type="domain" description="PAS" evidence="15">
    <location>
        <begin position="207"/>
        <end position="249"/>
    </location>
</feature>
<dbReference type="Pfam" id="PF00512">
    <property type="entry name" value="HisKA"/>
    <property type="match status" value="1"/>
</dbReference>
<dbReference type="Gene3D" id="3.30.565.10">
    <property type="entry name" value="Histidine kinase-like ATPase, C-terminal domain"/>
    <property type="match status" value="1"/>
</dbReference>
<evidence type="ECO:0000256" key="6">
    <source>
        <dbReference type="ARBA" id="ARBA00022741"/>
    </source>
</evidence>
<evidence type="ECO:0000256" key="12">
    <source>
        <dbReference type="SAM" id="Coils"/>
    </source>
</evidence>
<dbReference type="Pfam" id="PF02518">
    <property type="entry name" value="HATPase_c"/>
    <property type="match status" value="1"/>
</dbReference>
<dbReference type="GO" id="GO:0000155">
    <property type="term" value="F:phosphorelay sensor kinase activity"/>
    <property type="evidence" value="ECO:0007669"/>
    <property type="project" value="InterPro"/>
</dbReference>
<evidence type="ECO:0000256" key="4">
    <source>
        <dbReference type="ARBA" id="ARBA00022553"/>
    </source>
</evidence>
<dbReference type="InterPro" id="IPR035965">
    <property type="entry name" value="PAS-like_dom_sf"/>
</dbReference>
<evidence type="ECO:0000256" key="11">
    <source>
        <dbReference type="PROSITE-ProRule" id="PRU00169"/>
    </source>
</evidence>
<comment type="caution">
    <text evidence="16">The sequence shown here is derived from an EMBL/GenBank/DDBJ whole genome shotgun (WGS) entry which is preliminary data.</text>
</comment>
<dbReference type="Pfam" id="PF00072">
    <property type="entry name" value="Response_reg"/>
    <property type="match status" value="1"/>
</dbReference>
<dbReference type="InterPro" id="IPR003594">
    <property type="entry name" value="HATPase_dom"/>
</dbReference>
<dbReference type="SUPFAM" id="SSF55874">
    <property type="entry name" value="ATPase domain of HSP90 chaperone/DNA topoisomerase II/histidine kinase"/>
    <property type="match status" value="1"/>
</dbReference>
<comment type="function">
    <text evidence="10">May play the central regulatory role in sporulation. It may be an element of the effector pathway responsible for the activation of sporulation genes in response to nutritional stress. Spo0A may act in concert with spo0H (a sigma factor) to control the expression of some genes that are critical to the sporulation process.</text>
</comment>
<evidence type="ECO:0000256" key="2">
    <source>
        <dbReference type="ARBA" id="ARBA00012438"/>
    </source>
</evidence>
<dbReference type="OrthoDB" id="9813394at2"/>
<dbReference type="InterPro" id="IPR036890">
    <property type="entry name" value="HATPase_C_sf"/>
</dbReference>
<dbReference type="SMART" id="SM00387">
    <property type="entry name" value="HATPase_c"/>
    <property type="match status" value="1"/>
</dbReference>
<dbReference type="InterPro" id="IPR000014">
    <property type="entry name" value="PAS"/>
</dbReference>
<evidence type="ECO:0000259" key="14">
    <source>
        <dbReference type="PROSITE" id="PS50110"/>
    </source>
</evidence>
<dbReference type="STRING" id="225345.CLCHR_24850"/>
<evidence type="ECO:0000256" key="8">
    <source>
        <dbReference type="ARBA" id="ARBA00022840"/>
    </source>
</evidence>
<dbReference type="PROSITE" id="PS50110">
    <property type="entry name" value="RESPONSE_REGULATORY"/>
    <property type="match status" value="1"/>
</dbReference>
<dbReference type="Proteomes" id="UP000191056">
    <property type="component" value="Unassembled WGS sequence"/>
</dbReference>
<evidence type="ECO:0000256" key="9">
    <source>
        <dbReference type="ARBA" id="ARBA00023012"/>
    </source>
</evidence>
<keyword evidence="17" id="KW-1185">Reference proteome</keyword>
<dbReference type="PROSITE" id="PS50112">
    <property type="entry name" value="PAS"/>
    <property type="match status" value="1"/>
</dbReference>
<dbReference type="Gene3D" id="3.30.450.20">
    <property type="entry name" value="PAS domain"/>
    <property type="match status" value="1"/>
</dbReference>
<keyword evidence="12" id="KW-0175">Coiled coil</keyword>
<dbReference type="AlphaFoldDB" id="A0A1V4INY2"/>
<organism evidence="16 17">
    <name type="scientific">Clostridium chromiireducens</name>
    <dbReference type="NCBI Taxonomy" id="225345"/>
    <lineage>
        <taxon>Bacteria</taxon>
        <taxon>Bacillati</taxon>
        <taxon>Bacillota</taxon>
        <taxon>Clostridia</taxon>
        <taxon>Eubacteriales</taxon>
        <taxon>Clostridiaceae</taxon>
        <taxon>Clostridium</taxon>
    </lineage>
</organism>